<feature type="transmembrane region" description="Helical" evidence="5">
    <location>
        <begin position="249"/>
        <end position="270"/>
    </location>
</feature>
<dbReference type="InterPro" id="IPR020846">
    <property type="entry name" value="MFS_dom"/>
</dbReference>
<organism evidence="7 8">
    <name type="scientific">Recurvomyces mirabilis</name>
    <dbReference type="NCBI Taxonomy" id="574656"/>
    <lineage>
        <taxon>Eukaryota</taxon>
        <taxon>Fungi</taxon>
        <taxon>Dikarya</taxon>
        <taxon>Ascomycota</taxon>
        <taxon>Pezizomycotina</taxon>
        <taxon>Dothideomycetes</taxon>
        <taxon>Dothideomycetidae</taxon>
        <taxon>Mycosphaerellales</taxon>
        <taxon>Teratosphaeriaceae</taxon>
        <taxon>Recurvomyces</taxon>
    </lineage>
</organism>
<dbReference type="InterPro" id="IPR036259">
    <property type="entry name" value="MFS_trans_sf"/>
</dbReference>
<dbReference type="InterPro" id="IPR011701">
    <property type="entry name" value="MFS"/>
</dbReference>
<keyword evidence="3 5" id="KW-1133">Transmembrane helix</keyword>
<name>A0AAE0WI93_9PEZI</name>
<proteinExistence type="predicted"/>
<evidence type="ECO:0000256" key="1">
    <source>
        <dbReference type="ARBA" id="ARBA00004141"/>
    </source>
</evidence>
<sequence length="614" mass="66324">MPTMERFSYISPISRLTDLTVSTADRLALQRTSTLAPPHPGLAKWPYESTDELPPVPRLPNRVSCSTCSYGPRGNKPPASATKATAIPFRPGTRFYLTFTALSALALVVALDGTTMSVAMPAIANAVHGLTTGVIWATTGFLIASTVFQPVYTAFSESFGSKKLAILSVLPLLAGTLATGLAKDMTTLLIGRSIQGVGAGGVTALTAILVNDLIPLQHRGQWIGILGAVWTAGSTFGPVLGGALASDELWHWMFLVTLPLIAASFMSIVIFCQAKPSTTSFVSGVKDVDWVGSIVFVASIITILVPLTWGGVTYDWSSWRVLTPMGCSAAGFIILFYHERYVAKQPIIRGEIFANRTTNIAYITTAIHGMILWTLLYYQPLYTEGVRSFRPVVAGVALFPTTFTVMPMAIATGLAIGKLGRWRWSVWSGWGVTVLGTGMLCALDTNTQIVQVVLTDLILGVGLGSLFPALQYQLQSATMSKHLASAVAMFSFFRGLGQTLGVAISGNVFQNALSARLAKEPLFADRAQELAKNAIDIVKWLQTAQTGDEKAIMRQAFTNSIRVVYIVMAALAVVATFLSIFIQHYNLDRPLDTEQYVWEVEPEDKQLPKGILKT</sequence>
<feature type="transmembrane region" description="Helical" evidence="5">
    <location>
        <begin position="133"/>
        <end position="152"/>
    </location>
</feature>
<evidence type="ECO:0000256" key="2">
    <source>
        <dbReference type="ARBA" id="ARBA00022692"/>
    </source>
</evidence>
<dbReference type="PROSITE" id="PS50850">
    <property type="entry name" value="MFS"/>
    <property type="match status" value="1"/>
</dbReference>
<dbReference type="Proteomes" id="UP001274830">
    <property type="component" value="Unassembled WGS sequence"/>
</dbReference>
<accession>A0AAE0WI93</accession>
<dbReference type="PRINTS" id="PR01036">
    <property type="entry name" value="TCRTETB"/>
</dbReference>
<evidence type="ECO:0000313" key="7">
    <source>
        <dbReference type="EMBL" id="KAK3670135.1"/>
    </source>
</evidence>
<feature type="transmembrane region" description="Helical" evidence="5">
    <location>
        <begin position="290"/>
        <end position="309"/>
    </location>
</feature>
<feature type="transmembrane region" description="Helical" evidence="5">
    <location>
        <begin position="164"/>
        <end position="182"/>
    </location>
</feature>
<feature type="transmembrane region" description="Helical" evidence="5">
    <location>
        <begin position="424"/>
        <end position="443"/>
    </location>
</feature>
<dbReference type="Gene3D" id="1.20.1250.20">
    <property type="entry name" value="MFS general substrate transporter like domains"/>
    <property type="match status" value="1"/>
</dbReference>
<dbReference type="PANTHER" id="PTHR23501:SF59">
    <property type="entry name" value="MAJOR FACILITATOR SUPERFAMILY (MFS) PROFILE DOMAIN-CONTAINING PROTEIN-RELATED"/>
    <property type="match status" value="1"/>
</dbReference>
<evidence type="ECO:0000256" key="5">
    <source>
        <dbReference type="SAM" id="Phobius"/>
    </source>
</evidence>
<feature type="transmembrane region" description="Helical" evidence="5">
    <location>
        <begin position="222"/>
        <end position="243"/>
    </location>
</feature>
<reference evidence="7" key="1">
    <citation type="submission" date="2023-07" db="EMBL/GenBank/DDBJ databases">
        <title>Black Yeasts Isolated from many extreme environments.</title>
        <authorList>
            <person name="Coleine C."/>
            <person name="Stajich J.E."/>
            <person name="Selbmann L."/>
        </authorList>
    </citation>
    <scope>NUCLEOTIDE SEQUENCE</scope>
    <source>
        <strain evidence="7">CCFEE 5485</strain>
    </source>
</reference>
<evidence type="ECO:0000313" key="8">
    <source>
        <dbReference type="Proteomes" id="UP001274830"/>
    </source>
</evidence>
<dbReference type="GO" id="GO:0005886">
    <property type="term" value="C:plasma membrane"/>
    <property type="evidence" value="ECO:0007669"/>
    <property type="project" value="TreeGrafter"/>
</dbReference>
<keyword evidence="2 5" id="KW-0812">Transmembrane</keyword>
<feature type="transmembrane region" description="Helical" evidence="5">
    <location>
        <begin position="392"/>
        <end position="417"/>
    </location>
</feature>
<evidence type="ECO:0000256" key="3">
    <source>
        <dbReference type="ARBA" id="ARBA00022989"/>
    </source>
</evidence>
<feature type="transmembrane region" description="Helical" evidence="5">
    <location>
        <begin position="449"/>
        <end position="470"/>
    </location>
</feature>
<feature type="transmembrane region" description="Helical" evidence="5">
    <location>
        <begin position="563"/>
        <end position="582"/>
    </location>
</feature>
<keyword evidence="8" id="KW-1185">Reference proteome</keyword>
<evidence type="ECO:0000256" key="4">
    <source>
        <dbReference type="ARBA" id="ARBA00023136"/>
    </source>
</evidence>
<feature type="transmembrane region" description="Helical" evidence="5">
    <location>
        <begin position="321"/>
        <end position="338"/>
    </location>
</feature>
<feature type="transmembrane region" description="Helical" evidence="5">
    <location>
        <begin position="95"/>
        <end position="113"/>
    </location>
</feature>
<feature type="transmembrane region" description="Helical" evidence="5">
    <location>
        <begin position="359"/>
        <end position="380"/>
    </location>
</feature>
<dbReference type="Gene3D" id="1.20.1720.10">
    <property type="entry name" value="Multidrug resistance protein D"/>
    <property type="match status" value="1"/>
</dbReference>
<evidence type="ECO:0000259" key="6">
    <source>
        <dbReference type="PROSITE" id="PS50850"/>
    </source>
</evidence>
<keyword evidence="4 5" id="KW-0472">Membrane</keyword>
<dbReference type="EMBL" id="JAUTXT010000062">
    <property type="protein sequence ID" value="KAK3670135.1"/>
    <property type="molecule type" value="Genomic_DNA"/>
</dbReference>
<protein>
    <recommendedName>
        <fullName evidence="6">Major facilitator superfamily (MFS) profile domain-containing protein</fullName>
    </recommendedName>
</protein>
<comment type="subcellular location">
    <subcellularLocation>
        <location evidence="1">Membrane</location>
        <topology evidence="1">Multi-pass membrane protein</topology>
    </subcellularLocation>
</comment>
<comment type="caution">
    <text evidence="7">The sequence shown here is derived from an EMBL/GenBank/DDBJ whole genome shotgun (WGS) entry which is preliminary data.</text>
</comment>
<dbReference type="SUPFAM" id="SSF103473">
    <property type="entry name" value="MFS general substrate transporter"/>
    <property type="match status" value="1"/>
</dbReference>
<dbReference type="AlphaFoldDB" id="A0AAE0WI93"/>
<dbReference type="PANTHER" id="PTHR23501">
    <property type="entry name" value="MAJOR FACILITATOR SUPERFAMILY"/>
    <property type="match status" value="1"/>
</dbReference>
<gene>
    <name evidence="7" type="ORF">LTR78_009982</name>
</gene>
<feature type="transmembrane region" description="Helical" evidence="5">
    <location>
        <begin position="188"/>
        <end position="210"/>
    </location>
</feature>
<dbReference type="GO" id="GO:0022857">
    <property type="term" value="F:transmembrane transporter activity"/>
    <property type="evidence" value="ECO:0007669"/>
    <property type="project" value="InterPro"/>
</dbReference>
<feature type="domain" description="Major facilitator superfamily (MFS) profile" evidence="6">
    <location>
        <begin position="98"/>
        <end position="587"/>
    </location>
</feature>
<dbReference type="Pfam" id="PF07690">
    <property type="entry name" value="MFS_1"/>
    <property type="match status" value="1"/>
</dbReference>